<dbReference type="EMBL" id="JACEIB010000006">
    <property type="protein sequence ID" value="MBA2934432.1"/>
    <property type="molecule type" value="Genomic_DNA"/>
</dbReference>
<dbReference type="Proteomes" id="UP000570166">
    <property type="component" value="Unassembled WGS sequence"/>
</dbReference>
<evidence type="ECO:0000313" key="2">
    <source>
        <dbReference type="EMBL" id="MBA2934432.1"/>
    </source>
</evidence>
<evidence type="ECO:0000313" key="3">
    <source>
        <dbReference type="Proteomes" id="UP000570166"/>
    </source>
</evidence>
<dbReference type="RefSeq" id="WP_160365916.1">
    <property type="nucleotide sequence ID" value="NZ_JACEIB010000006.1"/>
</dbReference>
<protein>
    <recommendedName>
        <fullName evidence="4">Cell envelope biogenesis protein TolA</fullName>
    </recommendedName>
</protein>
<accession>A0A838L6Y1</accession>
<dbReference type="AlphaFoldDB" id="A0A838L6Y1"/>
<proteinExistence type="predicted"/>
<keyword evidence="3" id="KW-1185">Reference proteome</keyword>
<organism evidence="2 3">
    <name type="scientific">Sphingomonas chungangi</name>
    <dbReference type="NCBI Taxonomy" id="2683589"/>
    <lineage>
        <taxon>Bacteria</taxon>
        <taxon>Pseudomonadati</taxon>
        <taxon>Pseudomonadota</taxon>
        <taxon>Alphaproteobacteria</taxon>
        <taxon>Sphingomonadales</taxon>
        <taxon>Sphingomonadaceae</taxon>
        <taxon>Sphingomonas</taxon>
    </lineage>
</organism>
<sequence length="200" mass="22612">MPRKLKVYRTPIGFHDAYVAASSQKAALEAWGSDANLFARGMAELVTDEELTREPLANPGKVVKRLRGSAEEQFAALSPNRPRRKRSAPVDGDDAPSRVNGLAKDGKPGGSAPSTRTKKLAKPKPWPSRGRLDKAETKLDELLRRQSEEDDDLRKRERALARERRDLERAHQRDRKAAELFVEKERDAHADALSRWREDQ</sequence>
<evidence type="ECO:0000256" key="1">
    <source>
        <dbReference type="SAM" id="MobiDB-lite"/>
    </source>
</evidence>
<feature type="region of interest" description="Disordered" evidence="1">
    <location>
        <begin position="72"/>
        <end position="155"/>
    </location>
</feature>
<reference evidence="2 3" key="1">
    <citation type="submission" date="2020-07" db="EMBL/GenBank/DDBJ databases">
        <authorList>
            <person name="Sun Q."/>
        </authorList>
    </citation>
    <scope>NUCLEOTIDE SEQUENCE [LARGE SCALE GENOMIC DNA]</scope>
    <source>
        <strain evidence="2 3">CGMCC 1.13654</strain>
    </source>
</reference>
<gene>
    <name evidence="2" type="ORF">HZF05_10010</name>
</gene>
<name>A0A838L6Y1_9SPHN</name>
<feature type="compositionally biased region" description="Basic and acidic residues" evidence="1">
    <location>
        <begin position="130"/>
        <end position="155"/>
    </location>
</feature>
<evidence type="ECO:0008006" key="4">
    <source>
        <dbReference type="Google" id="ProtNLM"/>
    </source>
</evidence>
<comment type="caution">
    <text evidence="2">The sequence shown here is derived from an EMBL/GenBank/DDBJ whole genome shotgun (WGS) entry which is preliminary data.</text>
</comment>